<dbReference type="Pfam" id="PF06233">
    <property type="entry name" value="Usg"/>
    <property type="match status" value="1"/>
</dbReference>
<proteinExistence type="predicted"/>
<accession>A0A1S7NY81</accession>
<dbReference type="EMBL" id="FBWK01000010">
    <property type="protein sequence ID" value="CUX13294.1"/>
    <property type="molecule type" value="Genomic_DNA"/>
</dbReference>
<protein>
    <submittedName>
        <fullName evidence="1">Usg protein</fullName>
    </submittedName>
</protein>
<reference evidence="2" key="1">
    <citation type="submission" date="2016-01" db="EMBL/GenBank/DDBJ databases">
        <authorList>
            <person name="Regsiter A."/>
            <person name="william w."/>
        </authorList>
    </citation>
    <scope>NUCLEOTIDE SEQUENCE [LARGE SCALE GENOMIC DNA]</scope>
    <source>
        <strain evidence="2">CFBP 6623</strain>
    </source>
</reference>
<dbReference type="InterPro" id="IPR009354">
    <property type="entry name" value="Usg"/>
</dbReference>
<gene>
    <name evidence="1" type="primary">usg</name>
    <name evidence="1" type="ORF">AGR3A_Cc180002</name>
</gene>
<dbReference type="AlphaFoldDB" id="A0A1S7NY81"/>
<dbReference type="STRING" id="1183432.AGR3A_Cc180002"/>
<dbReference type="Proteomes" id="UP000191988">
    <property type="component" value="Unassembled WGS sequence"/>
</dbReference>
<keyword evidence="2" id="KW-1185">Reference proteome</keyword>
<sequence>METGTAVMNKDMEMMLRGYGLTTAQIFYRMPDHPLVLQTYVWQDYDLAPDFPEMHGFLKFWQEKLDGPLHSVRYVHRQVISAQEWRALKGEFILH</sequence>
<name>A0A1S7NY81_9HYPH</name>
<evidence type="ECO:0000313" key="1">
    <source>
        <dbReference type="EMBL" id="CUX13294.1"/>
    </source>
</evidence>
<organism evidence="1 2">
    <name type="scientific">Agrobacterium tomkonis CFBP 6623</name>
    <dbReference type="NCBI Taxonomy" id="1183432"/>
    <lineage>
        <taxon>Bacteria</taxon>
        <taxon>Pseudomonadati</taxon>
        <taxon>Pseudomonadota</taxon>
        <taxon>Alphaproteobacteria</taxon>
        <taxon>Hyphomicrobiales</taxon>
        <taxon>Rhizobiaceae</taxon>
        <taxon>Rhizobium/Agrobacterium group</taxon>
        <taxon>Agrobacterium</taxon>
        <taxon>Agrobacterium tumefaciens complex</taxon>
    </lineage>
</organism>
<evidence type="ECO:0000313" key="2">
    <source>
        <dbReference type="Proteomes" id="UP000191988"/>
    </source>
</evidence>